<gene>
    <name evidence="4" type="ORF">METZ01_LOCUS92722</name>
</gene>
<dbReference type="Gene3D" id="3.90.870.20">
    <property type="entry name" value="Carbamoyltransferase, C-terminal domain"/>
    <property type="match status" value="1"/>
</dbReference>
<organism evidence="4">
    <name type="scientific">marine metagenome</name>
    <dbReference type="NCBI Taxonomy" id="408172"/>
    <lineage>
        <taxon>unclassified sequences</taxon>
        <taxon>metagenomes</taxon>
        <taxon>ecological metagenomes</taxon>
    </lineage>
</organism>
<dbReference type="Pfam" id="PF16861">
    <property type="entry name" value="Carbam_trans_C"/>
    <property type="match status" value="1"/>
</dbReference>
<dbReference type="InterPro" id="IPR031730">
    <property type="entry name" value="Carbam_trans_C"/>
</dbReference>
<comment type="similarity">
    <text evidence="1">Belongs to the NodU/CmcH family.</text>
</comment>
<dbReference type="CDD" id="cd24098">
    <property type="entry name" value="ASKHA_NBD_TobZ_N"/>
    <property type="match status" value="1"/>
</dbReference>
<dbReference type="PANTHER" id="PTHR34847:SF1">
    <property type="entry name" value="NODULATION PROTEIN U"/>
    <property type="match status" value="1"/>
</dbReference>
<dbReference type="Pfam" id="PF02543">
    <property type="entry name" value="Carbam_trans_N"/>
    <property type="match status" value="2"/>
</dbReference>
<feature type="non-terminal residue" evidence="4">
    <location>
        <position position="1"/>
    </location>
</feature>
<dbReference type="GO" id="GO:0003824">
    <property type="term" value="F:catalytic activity"/>
    <property type="evidence" value="ECO:0007669"/>
    <property type="project" value="InterPro"/>
</dbReference>
<protein>
    <recommendedName>
        <fullName evidence="5">Carbamoyltransferase domain-containing protein</fullName>
    </recommendedName>
</protein>
<evidence type="ECO:0000313" key="4">
    <source>
        <dbReference type="EMBL" id="SVA39868.1"/>
    </source>
</evidence>
<evidence type="ECO:0000259" key="2">
    <source>
        <dbReference type="Pfam" id="PF02543"/>
    </source>
</evidence>
<dbReference type="InterPro" id="IPR038152">
    <property type="entry name" value="Carbam_trans_C_sf"/>
</dbReference>
<dbReference type="PANTHER" id="PTHR34847">
    <property type="entry name" value="NODULATION PROTEIN U"/>
    <property type="match status" value="1"/>
</dbReference>
<feature type="domain" description="Carbamoyltransferase" evidence="2">
    <location>
        <begin position="193"/>
        <end position="261"/>
    </location>
</feature>
<name>A0A381VJ92_9ZZZZ</name>
<dbReference type="AlphaFoldDB" id="A0A381VJ92"/>
<feature type="domain" description="Carbamoyltransferase C-terminal" evidence="3">
    <location>
        <begin position="291"/>
        <end position="439"/>
    </location>
</feature>
<dbReference type="InterPro" id="IPR051338">
    <property type="entry name" value="NodU/CmcH_Carbamoyltrnsfr"/>
</dbReference>
<dbReference type="Gene3D" id="3.30.420.40">
    <property type="match status" value="1"/>
</dbReference>
<feature type="domain" description="Carbamoyltransferase" evidence="2">
    <location>
        <begin position="89"/>
        <end position="172"/>
    </location>
</feature>
<evidence type="ECO:0000256" key="1">
    <source>
        <dbReference type="ARBA" id="ARBA00006129"/>
    </source>
</evidence>
<reference evidence="4" key="1">
    <citation type="submission" date="2018-05" db="EMBL/GenBank/DDBJ databases">
        <authorList>
            <person name="Lanie J.A."/>
            <person name="Ng W.-L."/>
            <person name="Kazmierczak K.M."/>
            <person name="Andrzejewski T.M."/>
            <person name="Davidsen T.M."/>
            <person name="Wayne K.J."/>
            <person name="Tettelin H."/>
            <person name="Glass J.I."/>
            <person name="Rusch D."/>
            <person name="Podicherti R."/>
            <person name="Tsui H.-C.T."/>
            <person name="Winkler M.E."/>
        </authorList>
    </citation>
    <scope>NUCLEOTIDE SEQUENCE</scope>
</reference>
<accession>A0A381VJ92</accession>
<evidence type="ECO:0000259" key="3">
    <source>
        <dbReference type="Pfam" id="PF16861"/>
    </source>
</evidence>
<dbReference type="SUPFAM" id="SSF53067">
    <property type="entry name" value="Actin-like ATPase domain"/>
    <property type="match status" value="1"/>
</dbReference>
<evidence type="ECO:0008006" key="5">
    <source>
        <dbReference type="Google" id="ProtNLM"/>
    </source>
</evidence>
<proteinExistence type="inferred from homology"/>
<dbReference type="InterPro" id="IPR043129">
    <property type="entry name" value="ATPase_NBD"/>
</dbReference>
<dbReference type="InterPro" id="IPR003696">
    <property type="entry name" value="Carbtransf_dom"/>
</dbReference>
<dbReference type="EMBL" id="UINC01008869">
    <property type="protein sequence ID" value="SVA39868.1"/>
    <property type="molecule type" value="Genomic_DNA"/>
</dbReference>
<sequence>VTETIGFSEGFHDAGICILSDTEIRFASHSERYSGVKNDKWLHADLLKHISCGECNNIVAYYENPFLKNLRRLYAGQKWQSPRLRYDLHFGHHESHAAAGYYTSPFHDCNILVIDAIGEWNTVSIWDNMKKIKTWNYPYSLGLLYSAITKRIGLKPDQDEYITMGMAAYGEPIYDLEPFLLQNNHRGVGDIWKRAKNEDLAASVQALYERKLLELVEKCPKENLIIMGGCALNCVANSKIKDKNIWIMPSPGDAGSALGAAALVHKKKLKWKHPYLGYDINTSVNPKEVIQELLKNKVCGVANGRAEFGPRALGNRSLLGDPRYEDQKYLVNRIKHRHQYRPFAPAILEEYANDYFQGPMNEYMQFVAKAKHDYSSVTHVDGTARVQIVKKDCVSVIRPILEEWFNQTGCPMLLNTSLNIKGKPMVNTFLDATKFEKKYRVAVF</sequence>